<dbReference type="EMBL" id="BMDD01000002">
    <property type="protein sequence ID" value="GGH78107.1"/>
    <property type="molecule type" value="Genomic_DNA"/>
</dbReference>
<comment type="caution">
    <text evidence="1">The sequence shown here is derived from an EMBL/GenBank/DDBJ whole genome shotgun (WGS) entry which is preliminary data.</text>
</comment>
<evidence type="ECO:0000313" key="1">
    <source>
        <dbReference type="EMBL" id="GGH78107.1"/>
    </source>
</evidence>
<reference evidence="2" key="1">
    <citation type="journal article" date="2019" name="Int. J. Syst. Evol. Microbiol.">
        <title>The Global Catalogue of Microorganisms (GCM) 10K type strain sequencing project: providing services to taxonomists for standard genome sequencing and annotation.</title>
        <authorList>
            <consortium name="The Broad Institute Genomics Platform"/>
            <consortium name="The Broad Institute Genome Sequencing Center for Infectious Disease"/>
            <person name="Wu L."/>
            <person name="Ma J."/>
        </authorList>
    </citation>
    <scope>NUCLEOTIDE SEQUENCE [LARGE SCALE GENOMIC DNA]</scope>
    <source>
        <strain evidence="2">CCM 8702</strain>
    </source>
</reference>
<evidence type="ECO:0000313" key="2">
    <source>
        <dbReference type="Proteomes" id="UP000605427"/>
    </source>
</evidence>
<sequence>MHARKKKLGVKDSAELVMRIFPNGKAKTALGAEASEVAAFAGFSALYKVNGVPCCKKCKIIGIFG</sequence>
<organism evidence="1 2">
    <name type="scientific">Saccharibacillus endophyticus</name>
    <dbReference type="NCBI Taxonomy" id="2060666"/>
    <lineage>
        <taxon>Bacteria</taxon>
        <taxon>Bacillati</taxon>
        <taxon>Bacillota</taxon>
        <taxon>Bacilli</taxon>
        <taxon>Bacillales</taxon>
        <taxon>Paenibacillaceae</taxon>
        <taxon>Saccharibacillus</taxon>
    </lineage>
</organism>
<dbReference type="Proteomes" id="UP000605427">
    <property type="component" value="Unassembled WGS sequence"/>
</dbReference>
<proteinExistence type="predicted"/>
<name>A0ABQ1ZSC0_9BACL</name>
<accession>A0ABQ1ZSC0</accession>
<keyword evidence="2" id="KW-1185">Reference proteome</keyword>
<protein>
    <submittedName>
        <fullName evidence="1">Uncharacterized protein</fullName>
    </submittedName>
</protein>
<dbReference type="RefSeq" id="WP_172247367.1">
    <property type="nucleotide sequence ID" value="NZ_BMDD01000002.1"/>
</dbReference>
<gene>
    <name evidence="1" type="ORF">GCM10007362_22890</name>
</gene>